<organism evidence="9 10">
    <name type="scientific">Candidatus Dechloromonas phosphorivorans</name>
    <dbReference type="NCBI Taxonomy" id="2899244"/>
    <lineage>
        <taxon>Bacteria</taxon>
        <taxon>Pseudomonadati</taxon>
        <taxon>Pseudomonadota</taxon>
        <taxon>Betaproteobacteria</taxon>
        <taxon>Rhodocyclales</taxon>
        <taxon>Azonexaceae</taxon>
        <taxon>Dechloromonas</taxon>
    </lineage>
</organism>
<sequence>MFEKILLIPAFKDNYIWLLVRDGRAAVVDPGDPLPVMERLEALGLQLETILITHHHADHQGGIAALLEHWQADVFGPGIESITGCNRPLCGGETITVLGQPVSVMAVPGHTLGHLAFYVPGALFCGDTLFGAGCGRLFEGTPAQMSHSLAQIAALPDDTLVYCAHEYTEANLRFAIAVEPLNAALQDRVKRVAELRATGTSSVPSTLSEEKATNPFLRSGEPAVIAAALEHAAVDRSKVAVFTAIRQWRNSF</sequence>
<evidence type="ECO:0000256" key="1">
    <source>
        <dbReference type="ARBA" id="ARBA00001623"/>
    </source>
</evidence>
<dbReference type="GO" id="GO:0019243">
    <property type="term" value="P:methylglyoxal catabolic process to D-lactate via S-lactoyl-glutathione"/>
    <property type="evidence" value="ECO:0007669"/>
    <property type="project" value="UniProtKB-UniRule"/>
</dbReference>
<feature type="binding site" evidence="7">
    <location>
        <position position="58"/>
    </location>
    <ligand>
        <name>Zn(2+)</name>
        <dbReference type="ChEBI" id="CHEBI:29105"/>
        <label>2</label>
    </ligand>
</feature>
<dbReference type="Pfam" id="PF00753">
    <property type="entry name" value="Lactamase_B"/>
    <property type="match status" value="1"/>
</dbReference>
<keyword evidence="4 7" id="KW-0479">Metal-binding</keyword>
<dbReference type="InterPro" id="IPR035680">
    <property type="entry name" value="Clx_II_MBL"/>
</dbReference>
<dbReference type="GO" id="GO:0046872">
    <property type="term" value="F:metal ion binding"/>
    <property type="evidence" value="ECO:0007669"/>
    <property type="project" value="UniProtKB-KW"/>
</dbReference>
<comment type="subunit">
    <text evidence="7">Monomer.</text>
</comment>
<feature type="domain" description="Metallo-beta-lactamase" evidence="8">
    <location>
        <begin position="13"/>
        <end position="165"/>
    </location>
</feature>
<dbReference type="PIRSF" id="PIRSF005457">
    <property type="entry name" value="Glx"/>
    <property type="match status" value="1"/>
</dbReference>
<dbReference type="InterPro" id="IPR036866">
    <property type="entry name" value="RibonucZ/Hydroxyglut_hydro"/>
</dbReference>
<comment type="similarity">
    <text evidence="3 7">Belongs to the metallo-beta-lactamase superfamily. Glyoxalase II family.</text>
</comment>
<dbReference type="GO" id="GO:0004416">
    <property type="term" value="F:hydroxyacylglutathione hydrolase activity"/>
    <property type="evidence" value="ECO:0007669"/>
    <property type="project" value="UniProtKB-UniRule"/>
</dbReference>
<feature type="binding site" evidence="7">
    <location>
        <position position="110"/>
    </location>
    <ligand>
        <name>Zn(2+)</name>
        <dbReference type="ChEBI" id="CHEBI:29105"/>
        <label>1</label>
    </ligand>
</feature>
<evidence type="ECO:0000256" key="2">
    <source>
        <dbReference type="ARBA" id="ARBA00004963"/>
    </source>
</evidence>
<dbReference type="NCBIfam" id="TIGR03413">
    <property type="entry name" value="GSH_gloB"/>
    <property type="match status" value="1"/>
</dbReference>
<feature type="binding site" evidence="7">
    <location>
        <position position="127"/>
    </location>
    <ligand>
        <name>Zn(2+)</name>
        <dbReference type="ChEBI" id="CHEBI:29105"/>
        <label>1</label>
    </ligand>
</feature>
<evidence type="ECO:0000256" key="3">
    <source>
        <dbReference type="ARBA" id="ARBA00006759"/>
    </source>
</evidence>
<comment type="catalytic activity">
    <reaction evidence="1 7">
        <text>an S-(2-hydroxyacyl)glutathione + H2O = a 2-hydroxy carboxylate + glutathione + H(+)</text>
        <dbReference type="Rhea" id="RHEA:21864"/>
        <dbReference type="ChEBI" id="CHEBI:15377"/>
        <dbReference type="ChEBI" id="CHEBI:15378"/>
        <dbReference type="ChEBI" id="CHEBI:57925"/>
        <dbReference type="ChEBI" id="CHEBI:58896"/>
        <dbReference type="ChEBI" id="CHEBI:71261"/>
        <dbReference type="EC" id="3.1.2.6"/>
    </reaction>
</comment>
<evidence type="ECO:0000256" key="7">
    <source>
        <dbReference type="HAMAP-Rule" id="MF_01374"/>
    </source>
</evidence>
<comment type="cofactor">
    <cofactor evidence="7">
        <name>Zn(2+)</name>
        <dbReference type="ChEBI" id="CHEBI:29105"/>
    </cofactor>
    <text evidence="7">Binds 2 Zn(2+) ions per subunit.</text>
</comment>
<dbReference type="Gene3D" id="3.60.15.10">
    <property type="entry name" value="Ribonuclease Z/Hydroxyacylglutathione hydrolase-like"/>
    <property type="match status" value="1"/>
</dbReference>
<dbReference type="EMBL" id="JADJMS010000016">
    <property type="protein sequence ID" value="MBK7415107.1"/>
    <property type="molecule type" value="Genomic_DNA"/>
</dbReference>
<dbReference type="InterPro" id="IPR017782">
    <property type="entry name" value="Hydroxyacylglutathione_Hdrlase"/>
</dbReference>
<name>A0A935K3Q4_9RHOO</name>
<dbReference type="Pfam" id="PF16123">
    <property type="entry name" value="HAGH_C"/>
    <property type="match status" value="1"/>
</dbReference>
<evidence type="ECO:0000256" key="4">
    <source>
        <dbReference type="ARBA" id="ARBA00022723"/>
    </source>
</evidence>
<dbReference type="SUPFAM" id="SSF56281">
    <property type="entry name" value="Metallo-hydrolase/oxidoreductase"/>
    <property type="match status" value="1"/>
</dbReference>
<dbReference type="InterPro" id="IPR050110">
    <property type="entry name" value="Glyoxalase_II_hydrolase"/>
</dbReference>
<feature type="binding site" evidence="7">
    <location>
        <position position="59"/>
    </location>
    <ligand>
        <name>Zn(2+)</name>
        <dbReference type="ChEBI" id="CHEBI:29105"/>
        <label>2</label>
    </ligand>
</feature>
<feature type="binding site" evidence="7">
    <location>
        <position position="54"/>
    </location>
    <ligand>
        <name>Zn(2+)</name>
        <dbReference type="ChEBI" id="CHEBI:29105"/>
        <label>1</label>
    </ligand>
</feature>
<feature type="binding site" evidence="7">
    <location>
        <position position="56"/>
    </location>
    <ligand>
        <name>Zn(2+)</name>
        <dbReference type="ChEBI" id="CHEBI:29105"/>
        <label>1</label>
    </ligand>
</feature>
<evidence type="ECO:0000256" key="5">
    <source>
        <dbReference type="ARBA" id="ARBA00022801"/>
    </source>
</evidence>
<gene>
    <name evidence="7 9" type="primary">gloB</name>
    <name evidence="9" type="ORF">IPJ38_08360</name>
</gene>
<dbReference type="AlphaFoldDB" id="A0A935K3Q4"/>
<dbReference type="InterPro" id="IPR001279">
    <property type="entry name" value="Metallo-B-lactamas"/>
</dbReference>
<dbReference type="PANTHER" id="PTHR43705">
    <property type="entry name" value="HYDROXYACYLGLUTATHIONE HYDROLASE"/>
    <property type="match status" value="1"/>
</dbReference>
<evidence type="ECO:0000313" key="9">
    <source>
        <dbReference type="EMBL" id="MBK7415107.1"/>
    </source>
</evidence>
<dbReference type="Proteomes" id="UP000739411">
    <property type="component" value="Unassembled WGS sequence"/>
</dbReference>
<evidence type="ECO:0000313" key="10">
    <source>
        <dbReference type="Proteomes" id="UP000739411"/>
    </source>
</evidence>
<keyword evidence="5 7" id="KW-0378">Hydrolase</keyword>
<feature type="binding site" evidence="7">
    <location>
        <position position="127"/>
    </location>
    <ligand>
        <name>Zn(2+)</name>
        <dbReference type="ChEBI" id="CHEBI:29105"/>
        <label>2</label>
    </ligand>
</feature>
<comment type="function">
    <text evidence="7">Thiolesterase that catalyzes the hydrolysis of S-D-lactoyl-glutathione to form glutathione and D-lactic acid.</text>
</comment>
<feature type="binding site" evidence="7">
    <location>
        <position position="165"/>
    </location>
    <ligand>
        <name>Zn(2+)</name>
        <dbReference type="ChEBI" id="CHEBI:29105"/>
        <label>2</label>
    </ligand>
</feature>
<evidence type="ECO:0000259" key="8">
    <source>
        <dbReference type="SMART" id="SM00849"/>
    </source>
</evidence>
<proteinExistence type="inferred from homology"/>
<dbReference type="EC" id="3.1.2.6" evidence="7"/>
<dbReference type="PANTHER" id="PTHR43705:SF1">
    <property type="entry name" value="HYDROXYACYLGLUTATHIONE HYDROLASE GLOB"/>
    <property type="match status" value="1"/>
</dbReference>
<accession>A0A935K3Q4</accession>
<dbReference type="HAMAP" id="MF_01374">
    <property type="entry name" value="Glyoxalase_2"/>
    <property type="match status" value="1"/>
</dbReference>
<dbReference type="SMART" id="SM00849">
    <property type="entry name" value="Lactamase_B"/>
    <property type="match status" value="1"/>
</dbReference>
<protein>
    <recommendedName>
        <fullName evidence="7">Hydroxyacylglutathione hydrolase</fullName>
        <ecNumber evidence="7">3.1.2.6</ecNumber>
    </recommendedName>
    <alternativeName>
        <fullName evidence="7">Glyoxalase II</fullName>
        <shortName evidence="7">Glx II</shortName>
    </alternativeName>
</protein>
<dbReference type="InterPro" id="IPR032282">
    <property type="entry name" value="HAGH_C"/>
</dbReference>
<evidence type="ECO:0000256" key="6">
    <source>
        <dbReference type="ARBA" id="ARBA00022833"/>
    </source>
</evidence>
<comment type="pathway">
    <text evidence="2 7">Secondary metabolite metabolism; methylglyoxal degradation; (R)-lactate from methylglyoxal: step 2/2.</text>
</comment>
<reference evidence="9 10" key="1">
    <citation type="submission" date="2020-10" db="EMBL/GenBank/DDBJ databases">
        <title>Connecting structure to function with the recovery of over 1000 high-quality activated sludge metagenome-assembled genomes encoding full-length rRNA genes using long-read sequencing.</title>
        <authorList>
            <person name="Singleton C.M."/>
            <person name="Petriglieri F."/>
            <person name="Kristensen J.M."/>
            <person name="Kirkegaard R.H."/>
            <person name="Michaelsen T.Y."/>
            <person name="Andersen M.H."/>
            <person name="Karst S.M."/>
            <person name="Dueholm M.S."/>
            <person name="Nielsen P.H."/>
            <person name="Albertsen M."/>
        </authorList>
    </citation>
    <scope>NUCLEOTIDE SEQUENCE [LARGE SCALE GENOMIC DNA]</scope>
    <source>
        <strain evidence="9">EsbW_18-Q3-R4-48_BATAC.463</strain>
    </source>
</reference>
<keyword evidence="6 7" id="KW-0862">Zinc</keyword>
<comment type="caution">
    <text evidence="9">The sequence shown here is derived from an EMBL/GenBank/DDBJ whole genome shotgun (WGS) entry which is preliminary data.</text>
</comment>
<dbReference type="CDD" id="cd07723">
    <property type="entry name" value="hydroxyacylglutathione_hydrolase_MBL-fold"/>
    <property type="match status" value="1"/>
</dbReference>